<evidence type="ECO:0000313" key="2">
    <source>
        <dbReference type="EMBL" id="QNO18644.1"/>
    </source>
</evidence>
<keyword evidence="1" id="KW-0812">Transmembrane</keyword>
<proteinExistence type="predicted"/>
<name>A0A7G9WIY2_9FIRM</name>
<keyword evidence="1" id="KW-0472">Membrane</keyword>
<reference evidence="2 3" key="1">
    <citation type="submission" date="2020-08" db="EMBL/GenBank/DDBJ databases">
        <authorList>
            <person name="Ren C."/>
            <person name="Gu Y."/>
            <person name="Xu Y."/>
        </authorList>
    </citation>
    <scope>NUCLEOTIDE SEQUENCE [LARGE SCALE GENOMIC DNA]</scope>
    <source>
        <strain evidence="2 3">LBM18003</strain>
    </source>
</reference>
<protein>
    <recommendedName>
        <fullName evidence="4">Cell division protein FtsL</fullName>
    </recommendedName>
</protein>
<keyword evidence="1" id="KW-1133">Transmembrane helix</keyword>
<evidence type="ECO:0000256" key="1">
    <source>
        <dbReference type="SAM" id="Phobius"/>
    </source>
</evidence>
<keyword evidence="3" id="KW-1185">Reference proteome</keyword>
<evidence type="ECO:0008006" key="4">
    <source>
        <dbReference type="Google" id="ProtNLM"/>
    </source>
</evidence>
<feature type="transmembrane region" description="Helical" evidence="1">
    <location>
        <begin position="55"/>
        <end position="75"/>
    </location>
</feature>
<dbReference type="EMBL" id="CP060696">
    <property type="protein sequence ID" value="QNO18644.1"/>
    <property type="molecule type" value="Genomic_DNA"/>
</dbReference>
<dbReference type="AlphaFoldDB" id="A0A7G9WIY2"/>
<gene>
    <name evidence="2" type="ORF">H6X83_03065</name>
</gene>
<evidence type="ECO:0000313" key="3">
    <source>
        <dbReference type="Proteomes" id="UP000516046"/>
    </source>
</evidence>
<accession>A0A7G9WIY2</accession>
<dbReference type="Proteomes" id="UP000516046">
    <property type="component" value="Chromosome"/>
</dbReference>
<dbReference type="KEGG" id="caml:H6X83_03065"/>
<dbReference type="RefSeq" id="WP_212507710.1">
    <property type="nucleotide sequence ID" value="NZ_CP060696.1"/>
</dbReference>
<sequence>MRSGEAYDFSMFEQHTDEQLRQEQDTAAQGSVLQMPEASTKKHAKVRLHKHPLRTVAICICLVVMAGVMATFVYGQVQLSELAVQISEADNSLGEQQSLYTQLQMKNDAKQSLSTVETAATQKLGMSKIDSSQMETVEMNSADKAQVVQKTGDDFLTKIWDRICALLS</sequence>
<organism evidence="2 3">
    <name type="scientific">Caproicibacterium amylolyticum</name>
    <dbReference type="NCBI Taxonomy" id="2766537"/>
    <lineage>
        <taxon>Bacteria</taxon>
        <taxon>Bacillati</taxon>
        <taxon>Bacillota</taxon>
        <taxon>Clostridia</taxon>
        <taxon>Eubacteriales</taxon>
        <taxon>Oscillospiraceae</taxon>
        <taxon>Caproicibacterium</taxon>
    </lineage>
</organism>